<reference evidence="2" key="1">
    <citation type="journal article" date="2020" name="Stud. Mycol.">
        <title>101 Dothideomycetes genomes: a test case for predicting lifestyles and emergence of pathogens.</title>
        <authorList>
            <person name="Haridas S."/>
            <person name="Albert R."/>
            <person name="Binder M."/>
            <person name="Bloem J."/>
            <person name="Labutti K."/>
            <person name="Salamov A."/>
            <person name="Andreopoulos B."/>
            <person name="Baker S."/>
            <person name="Barry K."/>
            <person name="Bills G."/>
            <person name="Bluhm B."/>
            <person name="Cannon C."/>
            <person name="Castanera R."/>
            <person name="Culley D."/>
            <person name="Daum C."/>
            <person name="Ezra D."/>
            <person name="Gonzalez J."/>
            <person name="Henrissat B."/>
            <person name="Kuo A."/>
            <person name="Liang C."/>
            <person name="Lipzen A."/>
            <person name="Lutzoni F."/>
            <person name="Magnuson J."/>
            <person name="Mondo S."/>
            <person name="Nolan M."/>
            <person name="Ohm R."/>
            <person name="Pangilinan J."/>
            <person name="Park H.-J."/>
            <person name="Ramirez L."/>
            <person name="Alfaro M."/>
            <person name="Sun H."/>
            <person name="Tritt A."/>
            <person name="Yoshinaga Y."/>
            <person name="Zwiers L.-H."/>
            <person name="Turgeon B."/>
            <person name="Goodwin S."/>
            <person name="Spatafora J."/>
            <person name="Crous P."/>
            <person name="Grigoriev I."/>
        </authorList>
    </citation>
    <scope>NUCLEOTIDE SEQUENCE</scope>
    <source>
        <strain evidence="2">CBS 269.34</strain>
    </source>
</reference>
<dbReference type="AlphaFoldDB" id="A0A6A6QXD5"/>
<organism evidence="2 3">
    <name type="scientific">Lophium mytilinum</name>
    <dbReference type="NCBI Taxonomy" id="390894"/>
    <lineage>
        <taxon>Eukaryota</taxon>
        <taxon>Fungi</taxon>
        <taxon>Dikarya</taxon>
        <taxon>Ascomycota</taxon>
        <taxon>Pezizomycotina</taxon>
        <taxon>Dothideomycetes</taxon>
        <taxon>Pleosporomycetidae</taxon>
        <taxon>Mytilinidiales</taxon>
        <taxon>Mytilinidiaceae</taxon>
        <taxon>Lophium</taxon>
    </lineage>
</organism>
<feature type="coiled-coil region" evidence="1">
    <location>
        <begin position="142"/>
        <end position="169"/>
    </location>
</feature>
<proteinExistence type="predicted"/>
<dbReference type="Proteomes" id="UP000799750">
    <property type="component" value="Unassembled WGS sequence"/>
</dbReference>
<evidence type="ECO:0000256" key="1">
    <source>
        <dbReference type="SAM" id="Coils"/>
    </source>
</evidence>
<name>A0A6A6QXD5_9PEZI</name>
<evidence type="ECO:0000313" key="2">
    <source>
        <dbReference type="EMBL" id="KAF2496480.1"/>
    </source>
</evidence>
<keyword evidence="1" id="KW-0175">Coiled coil</keyword>
<gene>
    <name evidence="2" type="ORF">BU16DRAFT_561296</name>
</gene>
<accession>A0A6A6QXD5</accession>
<feature type="coiled-coil region" evidence="1">
    <location>
        <begin position="67"/>
        <end position="108"/>
    </location>
</feature>
<keyword evidence="3" id="KW-1185">Reference proteome</keyword>
<sequence>MTLFSKLQKPEETASSVRKAFETRIEGFLREVDAPTGILGQRDKTLNGVFNWGRKVLNDKRVVEHSLDDYERAYRSSLSQIEELKNRLQQTQAQLQERDGQLQHAESTIQQMSLESSKMQAGYEDMIALTNIEHIQTVRSIQDQHELEAAQLRSECEQKEKERKMYHEDQERRLVGQLLTSQNDNGAWPDDKLKYKFSELRQLIDSTTSPRNKEFRIPDSRAVGSRLDPTNFIARVGSGKGHYLLKSAIWKILQEQFFSIPFGFGVFGPEKVPGELMKVYFTWRELFDMKNRKATSDDIFALLRNDRIANTWRSATFQTINEALAADGTLSHSESLLAQFSAENTQIAADRVNAVLLGIAKLSGNGLRKEVEEQVHEMVHVTSQIAIQFGVHTAQLQLLLPAIGEKVEIGESYHDCEDGDYNKGTVYTVDVVVVPGLQRIGDGRHDMTSKRSIVPCEIFPAES</sequence>
<dbReference type="OrthoDB" id="5383650at2759"/>
<dbReference type="EMBL" id="MU004188">
    <property type="protein sequence ID" value="KAF2496480.1"/>
    <property type="molecule type" value="Genomic_DNA"/>
</dbReference>
<protein>
    <submittedName>
        <fullName evidence="2">Uncharacterized protein</fullName>
    </submittedName>
</protein>
<evidence type="ECO:0000313" key="3">
    <source>
        <dbReference type="Proteomes" id="UP000799750"/>
    </source>
</evidence>